<evidence type="ECO:0000313" key="5">
    <source>
        <dbReference type="EMBL" id="CAE8709571.1"/>
    </source>
</evidence>
<dbReference type="InterPro" id="IPR034423">
    <property type="entry name" value="RBM19_RRM5"/>
</dbReference>
<dbReference type="InterPro" id="IPR035979">
    <property type="entry name" value="RBD_domain_sf"/>
</dbReference>
<dbReference type="Gene3D" id="3.30.70.330">
    <property type="match status" value="3"/>
</dbReference>
<dbReference type="InterPro" id="IPR050502">
    <property type="entry name" value="Euk_RNA-bind_prot"/>
</dbReference>
<feature type="region of interest" description="Disordered" evidence="3">
    <location>
        <begin position="82"/>
        <end position="107"/>
    </location>
</feature>
<dbReference type="EMBL" id="CAJNNW010031858">
    <property type="protein sequence ID" value="CAE8709571.1"/>
    <property type="molecule type" value="Genomic_DNA"/>
</dbReference>
<keyword evidence="1 2" id="KW-0694">RNA-binding</keyword>
<dbReference type="AlphaFoldDB" id="A0A813KPQ0"/>
<dbReference type="GO" id="GO:0005634">
    <property type="term" value="C:nucleus"/>
    <property type="evidence" value="ECO:0007669"/>
    <property type="project" value="TreeGrafter"/>
</dbReference>
<dbReference type="GO" id="GO:0003729">
    <property type="term" value="F:mRNA binding"/>
    <property type="evidence" value="ECO:0007669"/>
    <property type="project" value="TreeGrafter"/>
</dbReference>
<dbReference type="CDD" id="cd12318">
    <property type="entry name" value="RRM5_RBM19_like"/>
    <property type="match status" value="1"/>
</dbReference>
<dbReference type="CDD" id="cd12320">
    <property type="entry name" value="RRM6_RBM19_RRM5_MRD1"/>
    <property type="match status" value="1"/>
</dbReference>
<protein>
    <recommendedName>
        <fullName evidence="4">RRM domain-containing protein</fullName>
    </recommendedName>
</protein>
<evidence type="ECO:0000256" key="2">
    <source>
        <dbReference type="PROSITE-ProRule" id="PRU00176"/>
    </source>
</evidence>
<accession>A0A813KPQ0</accession>
<feature type="compositionally biased region" description="Low complexity" evidence="3">
    <location>
        <begin position="85"/>
        <end position="98"/>
    </location>
</feature>
<gene>
    <name evidence="5" type="ORF">PGLA2088_LOCUS35524</name>
</gene>
<dbReference type="PANTHER" id="PTHR48025">
    <property type="entry name" value="OS02G0815200 PROTEIN"/>
    <property type="match status" value="1"/>
</dbReference>
<reference evidence="5" key="1">
    <citation type="submission" date="2021-02" db="EMBL/GenBank/DDBJ databases">
        <authorList>
            <person name="Dougan E. K."/>
            <person name="Rhodes N."/>
            <person name="Thang M."/>
            <person name="Chan C."/>
        </authorList>
    </citation>
    <scope>NUCLEOTIDE SEQUENCE</scope>
</reference>
<feature type="domain" description="RRM" evidence="4">
    <location>
        <begin position="1"/>
        <end position="69"/>
    </location>
</feature>
<dbReference type="PROSITE" id="PS50102">
    <property type="entry name" value="RRM"/>
    <property type="match status" value="3"/>
</dbReference>
<dbReference type="SUPFAM" id="SSF54928">
    <property type="entry name" value="RNA-binding domain, RBD"/>
    <property type="match status" value="2"/>
</dbReference>
<evidence type="ECO:0000256" key="3">
    <source>
        <dbReference type="SAM" id="MobiDB-lite"/>
    </source>
</evidence>
<dbReference type="InterPro" id="IPR012677">
    <property type="entry name" value="Nucleotide-bd_a/b_plait_sf"/>
</dbReference>
<organism evidence="5 6">
    <name type="scientific">Polarella glacialis</name>
    <name type="common">Dinoflagellate</name>
    <dbReference type="NCBI Taxonomy" id="89957"/>
    <lineage>
        <taxon>Eukaryota</taxon>
        <taxon>Sar</taxon>
        <taxon>Alveolata</taxon>
        <taxon>Dinophyceae</taxon>
        <taxon>Suessiales</taxon>
        <taxon>Suessiaceae</taxon>
        <taxon>Polarella</taxon>
    </lineage>
</organism>
<dbReference type="SMART" id="SM00360">
    <property type="entry name" value="RRM"/>
    <property type="match status" value="3"/>
</dbReference>
<feature type="domain" description="RRM" evidence="4">
    <location>
        <begin position="110"/>
        <end position="201"/>
    </location>
</feature>
<dbReference type="Proteomes" id="UP000626109">
    <property type="component" value="Unassembled WGS sequence"/>
</dbReference>
<name>A0A813KPQ0_POLGL</name>
<evidence type="ECO:0000313" key="6">
    <source>
        <dbReference type="Proteomes" id="UP000626109"/>
    </source>
</evidence>
<feature type="non-terminal residue" evidence="5">
    <location>
        <position position="1"/>
    </location>
</feature>
<sequence length="350" mass="37295">VKHLPAGASSQELRERFARYGELIRCSIAPSGTVAIVQYTDKGAAQRAFAKLAFARYRHVPLYLEWSPEDVFVNGGAAPVAADETAGGSTSSTAPAGTTEDDDNNEEPQGVLFVKNLAFATTDDGLKKAFKNCKGLRSALVMRKKAPVEKDGSKPKADAKGLSMGYGFLEFATAADAAEALRSRQGTMVDGHAVQLQLSQRGSKGGRSEGAAGQKAKGAINSSSICVRNLAFEATRKELYQLFGAYGSVTSVRIPKKSDYSGHRGFAFIDFASRSEAAAAFEALQHTHLYGRRLVIEPAEEKATDVGSVQAEAAKRKDSLTQTSEAKKRRKAGILNAPGEAGSFEEAFMS</sequence>
<proteinExistence type="predicted"/>
<dbReference type="InterPro" id="IPR000504">
    <property type="entry name" value="RRM_dom"/>
</dbReference>
<feature type="domain" description="RRM" evidence="4">
    <location>
        <begin position="223"/>
        <end position="301"/>
    </location>
</feature>
<feature type="region of interest" description="Disordered" evidence="3">
    <location>
        <begin position="306"/>
        <end position="350"/>
    </location>
</feature>
<evidence type="ECO:0000259" key="4">
    <source>
        <dbReference type="PROSITE" id="PS50102"/>
    </source>
</evidence>
<dbReference type="Pfam" id="PF00076">
    <property type="entry name" value="RRM_1"/>
    <property type="match status" value="3"/>
</dbReference>
<comment type="caution">
    <text evidence="5">The sequence shown here is derived from an EMBL/GenBank/DDBJ whole genome shotgun (WGS) entry which is preliminary data.</text>
</comment>
<dbReference type="PANTHER" id="PTHR48025:SF1">
    <property type="entry name" value="RRM DOMAIN-CONTAINING PROTEIN"/>
    <property type="match status" value="1"/>
</dbReference>
<evidence type="ECO:0000256" key="1">
    <source>
        <dbReference type="ARBA" id="ARBA00022884"/>
    </source>
</evidence>